<evidence type="ECO:0000313" key="1">
    <source>
        <dbReference type="EMBL" id="PTQ35132.1"/>
    </source>
</evidence>
<reference evidence="2" key="1">
    <citation type="journal article" date="2017" name="Cell">
        <title>Insights into land plant evolution garnered from the Marchantia polymorpha genome.</title>
        <authorList>
            <person name="Bowman J.L."/>
            <person name="Kohchi T."/>
            <person name="Yamato K.T."/>
            <person name="Jenkins J."/>
            <person name="Shu S."/>
            <person name="Ishizaki K."/>
            <person name="Yamaoka S."/>
            <person name="Nishihama R."/>
            <person name="Nakamura Y."/>
            <person name="Berger F."/>
            <person name="Adam C."/>
            <person name="Aki S.S."/>
            <person name="Althoff F."/>
            <person name="Araki T."/>
            <person name="Arteaga-Vazquez M.A."/>
            <person name="Balasubrmanian S."/>
            <person name="Barry K."/>
            <person name="Bauer D."/>
            <person name="Boehm C.R."/>
            <person name="Briginshaw L."/>
            <person name="Caballero-Perez J."/>
            <person name="Catarino B."/>
            <person name="Chen F."/>
            <person name="Chiyoda S."/>
            <person name="Chovatia M."/>
            <person name="Davies K.M."/>
            <person name="Delmans M."/>
            <person name="Demura T."/>
            <person name="Dierschke T."/>
            <person name="Dolan L."/>
            <person name="Dorantes-Acosta A.E."/>
            <person name="Eklund D.M."/>
            <person name="Florent S.N."/>
            <person name="Flores-Sandoval E."/>
            <person name="Fujiyama A."/>
            <person name="Fukuzawa H."/>
            <person name="Galik B."/>
            <person name="Grimanelli D."/>
            <person name="Grimwood J."/>
            <person name="Grossniklaus U."/>
            <person name="Hamada T."/>
            <person name="Haseloff J."/>
            <person name="Hetherington A.J."/>
            <person name="Higo A."/>
            <person name="Hirakawa Y."/>
            <person name="Hundley H.N."/>
            <person name="Ikeda Y."/>
            <person name="Inoue K."/>
            <person name="Inoue S.I."/>
            <person name="Ishida S."/>
            <person name="Jia Q."/>
            <person name="Kakita M."/>
            <person name="Kanazawa T."/>
            <person name="Kawai Y."/>
            <person name="Kawashima T."/>
            <person name="Kennedy M."/>
            <person name="Kinose K."/>
            <person name="Kinoshita T."/>
            <person name="Kohara Y."/>
            <person name="Koide E."/>
            <person name="Komatsu K."/>
            <person name="Kopischke S."/>
            <person name="Kubo M."/>
            <person name="Kyozuka J."/>
            <person name="Lagercrantz U."/>
            <person name="Lin S.S."/>
            <person name="Lindquist E."/>
            <person name="Lipzen A.M."/>
            <person name="Lu C.W."/>
            <person name="De Luna E."/>
            <person name="Martienssen R.A."/>
            <person name="Minamino N."/>
            <person name="Mizutani M."/>
            <person name="Mizutani M."/>
            <person name="Mochizuki N."/>
            <person name="Monte I."/>
            <person name="Mosher R."/>
            <person name="Nagasaki H."/>
            <person name="Nakagami H."/>
            <person name="Naramoto S."/>
            <person name="Nishitani K."/>
            <person name="Ohtani M."/>
            <person name="Okamoto T."/>
            <person name="Okumura M."/>
            <person name="Phillips J."/>
            <person name="Pollak B."/>
            <person name="Reinders A."/>
            <person name="Rovekamp M."/>
            <person name="Sano R."/>
            <person name="Sawa S."/>
            <person name="Schmid M.W."/>
            <person name="Shirakawa M."/>
            <person name="Solano R."/>
            <person name="Spunde A."/>
            <person name="Suetsugu N."/>
            <person name="Sugano S."/>
            <person name="Sugiyama A."/>
            <person name="Sun R."/>
            <person name="Suzuki Y."/>
            <person name="Takenaka M."/>
            <person name="Takezawa D."/>
            <person name="Tomogane H."/>
            <person name="Tsuzuki M."/>
            <person name="Ueda T."/>
            <person name="Umeda M."/>
            <person name="Ward J.M."/>
            <person name="Watanabe Y."/>
            <person name="Yazaki K."/>
            <person name="Yokoyama R."/>
            <person name="Yoshitake Y."/>
            <person name="Yotsui I."/>
            <person name="Zachgo S."/>
            <person name="Schmutz J."/>
        </authorList>
    </citation>
    <scope>NUCLEOTIDE SEQUENCE [LARGE SCALE GENOMIC DNA]</scope>
    <source>
        <strain evidence="2">Tak-1</strain>
    </source>
</reference>
<proteinExistence type="predicted"/>
<dbReference type="Proteomes" id="UP000244005">
    <property type="component" value="Unassembled WGS sequence"/>
</dbReference>
<protein>
    <submittedName>
        <fullName evidence="1">Uncharacterized protein</fullName>
    </submittedName>
</protein>
<evidence type="ECO:0000313" key="2">
    <source>
        <dbReference type="Proteomes" id="UP000244005"/>
    </source>
</evidence>
<accession>A0A2R6WMS5</accession>
<dbReference type="EMBL" id="KZ772745">
    <property type="protein sequence ID" value="PTQ35132.1"/>
    <property type="molecule type" value="Genomic_DNA"/>
</dbReference>
<dbReference type="Gramene" id="Mp5g19320.1">
    <property type="protein sequence ID" value="Mp5g19320.1.cds1"/>
    <property type="gene ID" value="Mp5g19320"/>
</dbReference>
<name>A0A2R6WMS5_MARPO</name>
<gene>
    <name evidence="1" type="ORF">MARPO_0073s0012</name>
</gene>
<keyword evidence="2" id="KW-1185">Reference proteome</keyword>
<dbReference type="AlphaFoldDB" id="A0A2R6WMS5"/>
<organism evidence="1 2">
    <name type="scientific">Marchantia polymorpha</name>
    <name type="common">Common liverwort</name>
    <name type="synonym">Marchantia aquatica</name>
    <dbReference type="NCBI Taxonomy" id="3197"/>
    <lineage>
        <taxon>Eukaryota</taxon>
        <taxon>Viridiplantae</taxon>
        <taxon>Streptophyta</taxon>
        <taxon>Embryophyta</taxon>
        <taxon>Marchantiophyta</taxon>
        <taxon>Marchantiopsida</taxon>
        <taxon>Marchantiidae</taxon>
        <taxon>Marchantiales</taxon>
        <taxon>Marchantiaceae</taxon>
        <taxon>Marchantia</taxon>
    </lineage>
</organism>
<sequence>MDCPDFSSPNRCLCMSHEKFRRFLPDRISQAYILVWRNLADHGRKVKRRLSGCLTDLQSMFAFPCFS</sequence>